<reference evidence="2" key="1">
    <citation type="journal article" date="2022" name="Nat. Commun.">
        <title>Chromosome evolution and the genetic basis of agronomically important traits in greater yam.</title>
        <authorList>
            <person name="Bredeson J.V."/>
            <person name="Lyons J.B."/>
            <person name="Oniyinde I.O."/>
            <person name="Okereke N.R."/>
            <person name="Kolade O."/>
            <person name="Nnabue I."/>
            <person name="Nwadili C.O."/>
            <person name="Hribova E."/>
            <person name="Parker M."/>
            <person name="Nwogha J."/>
            <person name="Shu S."/>
            <person name="Carlson J."/>
            <person name="Kariba R."/>
            <person name="Muthemba S."/>
            <person name="Knop K."/>
            <person name="Barton G.J."/>
            <person name="Sherwood A.V."/>
            <person name="Lopez-Montes A."/>
            <person name="Asiedu R."/>
            <person name="Jamnadass R."/>
            <person name="Muchugi A."/>
            <person name="Goodstein D."/>
            <person name="Egesi C.N."/>
            <person name="Featherston J."/>
            <person name="Asfaw A."/>
            <person name="Simpson G.G."/>
            <person name="Dolezel J."/>
            <person name="Hendre P.S."/>
            <person name="Van Deynze A."/>
            <person name="Kumar P.L."/>
            <person name="Obidiegwu J.E."/>
            <person name="Bhattacharjee R."/>
            <person name="Rokhsar D.S."/>
        </authorList>
    </citation>
    <scope>NUCLEOTIDE SEQUENCE [LARGE SCALE GENOMIC DNA]</scope>
    <source>
        <strain evidence="2">cv. TDa95/00328</strain>
    </source>
</reference>
<keyword evidence="2" id="KW-1185">Reference proteome</keyword>
<organism evidence="1 2">
    <name type="scientific">Dioscorea alata</name>
    <name type="common">Purple yam</name>
    <dbReference type="NCBI Taxonomy" id="55571"/>
    <lineage>
        <taxon>Eukaryota</taxon>
        <taxon>Viridiplantae</taxon>
        <taxon>Streptophyta</taxon>
        <taxon>Embryophyta</taxon>
        <taxon>Tracheophyta</taxon>
        <taxon>Spermatophyta</taxon>
        <taxon>Magnoliopsida</taxon>
        <taxon>Liliopsida</taxon>
        <taxon>Dioscoreales</taxon>
        <taxon>Dioscoreaceae</taxon>
        <taxon>Dioscorea</taxon>
    </lineage>
</organism>
<comment type="caution">
    <text evidence="1">The sequence shown here is derived from an EMBL/GenBank/DDBJ whole genome shotgun (WGS) entry which is preliminary data.</text>
</comment>
<evidence type="ECO:0000313" key="2">
    <source>
        <dbReference type="Proteomes" id="UP000827976"/>
    </source>
</evidence>
<proteinExistence type="predicted"/>
<name>A0ACB7U5L9_DIOAL</name>
<gene>
    <name evidence="1" type="ORF">IHE45_18G024600</name>
</gene>
<dbReference type="Proteomes" id="UP000827976">
    <property type="component" value="Chromosome 18"/>
</dbReference>
<dbReference type="EMBL" id="CM037028">
    <property type="protein sequence ID" value="KAH7655625.1"/>
    <property type="molecule type" value="Genomic_DNA"/>
</dbReference>
<protein>
    <submittedName>
        <fullName evidence="1">Uncharacterized protein</fullName>
    </submittedName>
</protein>
<accession>A0ACB7U5L9</accession>
<evidence type="ECO:0000313" key="1">
    <source>
        <dbReference type="EMBL" id="KAH7655625.1"/>
    </source>
</evidence>
<sequence>MAQDEKNQATIFENKRARDHHKILASFWTKEMSKRLWLKKNNRLEKLAVILDNSYETCTYIRLMLLGYQPLPKIHNLVA</sequence>